<dbReference type="OrthoDB" id="9803723at2"/>
<evidence type="ECO:0000313" key="1">
    <source>
        <dbReference type="EMBL" id="AEL25620.1"/>
    </source>
</evidence>
<dbReference type="Proteomes" id="UP000001635">
    <property type="component" value="Chromosome"/>
</dbReference>
<dbReference type="HOGENOM" id="CLU_153045_5_0_10"/>
<keyword evidence="2" id="KW-1185">Reference proteome</keyword>
<dbReference type="KEGG" id="cmr:Cycma_1868"/>
<dbReference type="InterPro" id="IPR018841">
    <property type="entry name" value="DUF2442"/>
</dbReference>
<dbReference type="Pfam" id="PF10387">
    <property type="entry name" value="DUF2442"/>
    <property type="match status" value="1"/>
</dbReference>
<name>G0IX72_CYCMS</name>
<dbReference type="RefSeq" id="WP_014019915.1">
    <property type="nucleotide sequence ID" value="NC_015914.1"/>
</dbReference>
<sequence>MTRNTLLIKVEQAEYVSDYQIRLTFSDGLTGTVDLKDEIWGEVFEPLKDINYFKNFTQDRWTIGWDCGADFAPEFLHALTKKQSKKAHTIG</sequence>
<protein>
    <recommendedName>
        <fullName evidence="3">DUF2442 domain-containing protein</fullName>
    </recommendedName>
</protein>
<dbReference type="Gene3D" id="3.30.2020.10">
    <property type="entry name" value="NE0471-like N-terminal domain"/>
    <property type="match status" value="1"/>
</dbReference>
<gene>
    <name evidence="1" type="ordered locus">Cycma_1868</name>
</gene>
<reference evidence="2" key="1">
    <citation type="submission" date="2011-07" db="EMBL/GenBank/DDBJ databases">
        <title>The complete genome of Cyclobacterium marinum DSM 745.</title>
        <authorList>
            <person name="Lucas S."/>
            <person name="Han J."/>
            <person name="Lapidus A."/>
            <person name="Bruce D."/>
            <person name="Goodwin L."/>
            <person name="Pitluck S."/>
            <person name="Peters L."/>
            <person name="Kyrpides N."/>
            <person name="Mavromatis K."/>
            <person name="Ivanova N."/>
            <person name="Ovchinnikova G."/>
            <person name="Chertkov O."/>
            <person name="Detter J.C."/>
            <person name="Tapia R."/>
            <person name="Han C."/>
            <person name="Land M."/>
            <person name="Hauser L."/>
            <person name="Markowitz V."/>
            <person name="Cheng J.-F."/>
            <person name="Hugenholtz P."/>
            <person name="Woyke T."/>
            <person name="Wu D."/>
            <person name="Tindall B."/>
            <person name="Schuetze A."/>
            <person name="Brambilla E."/>
            <person name="Klenk H.-P."/>
            <person name="Eisen J.A."/>
        </authorList>
    </citation>
    <scope>NUCLEOTIDE SEQUENCE [LARGE SCALE GENOMIC DNA]</scope>
    <source>
        <strain evidence="2">ATCC 25205 / DSM 745 / LMG 13164 / NCIMB 1802</strain>
    </source>
</reference>
<dbReference type="SUPFAM" id="SSF143880">
    <property type="entry name" value="NE0471 N-terminal domain-like"/>
    <property type="match status" value="1"/>
</dbReference>
<dbReference type="STRING" id="880070.Cycma_1868"/>
<dbReference type="eggNOG" id="ENOG5030J4B">
    <property type="taxonomic scope" value="Bacteria"/>
</dbReference>
<dbReference type="EMBL" id="CP002955">
    <property type="protein sequence ID" value="AEL25620.1"/>
    <property type="molecule type" value="Genomic_DNA"/>
</dbReference>
<dbReference type="InterPro" id="IPR036782">
    <property type="entry name" value="NE0471-like_N"/>
</dbReference>
<accession>G0IX72</accession>
<evidence type="ECO:0000313" key="2">
    <source>
        <dbReference type="Proteomes" id="UP000001635"/>
    </source>
</evidence>
<organism evidence="1 2">
    <name type="scientific">Cyclobacterium marinum (strain ATCC 25205 / DSM 745 / LMG 13164 / NCIMB 1802)</name>
    <name type="common">Flectobacillus marinus</name>
    <dbReference type="NCBI Taxonomy" id="880070"/>
    <lineage>
        <taxon>Bacteria</taxon>
        <taxon>Pseudomonadati</taxon>
        <taxon>Bacteroidota</taxon>
        <taxon>Cytophagia</taxon>
        <taxon>Cytophagales</taxon>
        <taxon>Cyclobacteriaceae</taxon>
        <taxon>Cyclobacterium</taxon>
    </lineage>
</organism>
<proteinExistence type="predicted"/>
<dbReference type="AlphaFoldDB" id="G0IX72"/>
<evidence type="ECO:0008006" key="3">
    <source>
        <dbReference type="Google" id="ProtNLM"/>
    </source>
</evidence>